<feature type="transmembrane region" description="Helical" evidence="1">
    <location>
        <begin position="20"/>
        <end position="41"/>
    </location>
</feature>
<keyword evidence="1" id="KW-0812">Transmembrane</keyword>
<keyword evidence="1" id="KW-1133">Transmembrane helix</keyword>
<proteinExistence type="predicted"/>
<feature type="transmembrane region" description="Helical" evidence="1">
    <location>
        <begin position="144"/>
        <end position="166"/>
    </location>
</feature>
<keyword evidence="1" id="KW-0472">Membrane</keyword>
<accession>A0AAD7JQE9</accession>
<evidence type="ECO:0000313" key="2">
    <source>
        <dbReference type="EMBL" id="KAJ7767983.1"/>
    </source>
</evidence>
<feature type="transmembrane region" description="Helical" evidence="1">
    <location>
        <begin position="61"/>
        <end position="79"/>
    </location>
</feature>
<gene>
    <name evidence="2" type="ORF">DFH07DRAFT_313708</name>
</gene>
<dbReference type="AlphaFoldDB" id="A0AAD7JQE9"/>
<keyword evidence="3" id="KW-1185">Reference proteome</keyword>
<organism evidence="2 3">
    <name type="scientific">Mycena maculata</name>
    <dbReference type="NCBI Taxonomy" id="230809"/>
    <lineage>
        <taxon>Eukaryota</taxon>
        <taxon>Fungi</taxon>
        <taxon>Dikarya</taxon>
        <taxon>Basidiomycota</taxon>
        <taxon>Agaricomycotina</taxon>
        <taxon>Agaricomycetes</taxon>
        <taxon>Agaricomycetidae</taxon>
        <taxon>Agaricales</taxon>
        <taxon>Marasmiineae</taxon>
        <taxon>Mycenaceae</taxon>
        <taxon>Mycena</taxon>
    </lineage>
</organism>
<feature type="transmembrane region" description="Helical" evidence="1">
    <location>
        <begin position="91"/>
        <end position="111"/>
    </location>
</feature>
<protein>
    <submittedName>
        <fullName evidence="2">Uncharacterized protein</fullName>
    </submittedName>
</protein>
<evidence type="ECO:0000256" key="1">
    <source>
        <dbReference type="SAM" id="Phobius"/>
    </source>
</evidence>
<dbReference type="EMBL" id="JARJLG010000029">
    <property type="protein sequence ID" value="KAJ7767983.1"/>
    <property type="molecule type" value="Genomic_DNA"/>
</dbReference>
<name>A0AAD7JQE9_9AGAR</name>
<reference evidence="2" key="1">
    <citation type="submission" date="2023-03" db="EMBL/GenBank/DDBJ databases">
        <title>Massive genome expansion in bonnet fungi (Mycena s.s.) driven by repeated elements and novel gene families across ecological guilds.</title>
        <authorList>
            <consortium name="Lawrence Berkeley National Laboratory"/>
            <person name="Harder C.B."/>
            <person name="Miyauchi S."/>
            <person name="Viragh M."/>
            <person name="Kuo A."/>
            <person name="Thoen E."/>
            <person name="Andreopoulos B."/>
            <person name="Lu D."/>
            <person name="Skrede I."/>
            <person name="Drula E."/>
            <person name="Henrissat B."/>
            <person name="Morin E."/>
            <person name="Kohler A."/>
            <person name="Barry K."/>
            <person name="LaButti K."/>
            <person name="Morin E."/>
            <person name="Salamov A."/>
            <person name="Lipzen A."/>
            <person name="Mereny Z."/>
            <person name="Hegedus B."/>
            <person name="Baldrian P."/>
            <person name="Stursova M."/>
            <person name="Weitz H."/>
            <person name="Taylor A."/>
            <person name="Grigoriev I.V."/>
            <person name="Nagy L.G."/>
            <person name="Martin F."/>
            <person name="Kauserud H."/>
        </authorList>
    </citation>
    <scope>NUCLEOTIDE SEQUENCE</scope>
    <source>
        <strain evidence="2">CBHHK188m</strain>
    </source>
</reference>
<comment type="caution">
    <text evidence="2">The sequence shown here is derived from an EMBL/GenBank/DDBJ whole genome shotgun (WGS) entry which is preliminary data.</text>
</comment>
<evidence type="ECO:0000313" key="3">
    <source>
        <dbReference type="Proteomes" id="UP001215280"/>
    </source>
</evidence>
<sequence length="190" mass="20927">MSQSLTCTARMPLSLRSGLAAIAVFGFLSGLALATTGWVASYKLNAFSETFSETEQLALDFQVFVYLLLAIFSAVGTIFQCRTAIQVFVSMLFVELLFGLGSGIFALYLLFQKQAPETVQNCLGGSNDTFKRHLCERSPVLKGVFVALFLVICFTEILGLIVGNAYSSRLREAKTEARMENPDDDAYWKV</sequence>
<dbReference type="Proteomes" id="UP001215280">
    <property type="component" value="Unassembled WGS sequence"/>
</dbReference>